<sequence>MHSVDRDDIGECGVAFDVAADHVDEIDQVRRFESLDDGKAVLVPDAAGDALVDGHTQADQEVGSDRSANGAQHPLGEAHAVVERAAVFVGAQVGDRRPEAIEEMAVGLDLEAVHAAGLHALGGGRVVGDDALNIPVLGLFGEGAMCGFASCRGRHHRQPVGLVPTGAPAEVADLDHRRTVVLVDRVGELAQPRHDGVVVGVQVAERCGAVGRHQGRPRRHGQRHATFGFLVVVEAVPLLGHAVLGVRRFVGGGHDAVAEPEVLQLVGAQQRVVGRNAHDP</sequence>
<protein>
    <submittedName>
        <fullName evidence="1">Unannotated protein</fullName>
    </submittedName>
</protein>
<evidence type="ECO:0000313" key="1">
    <source>
        <dbReference type="EMBL" id="CAB4886887.1"/>
    </source>
</evidence>
<proteinExistence type="predicted"/>
<dbReference type="AlphaFoldDB" id="A0A6J7ETR5"/>
<dbReference type="EMBL" id="CAFBLP010000076">
    <property type="protein sequence ID" value="CAB4886887.1"/>
    <property type="molecule type" value="Genomic_DNA"/>
</dbReference>
<gene>
    <name evidence="1" type="ORF">UFOPK3376_02403</name>
</gene>
<name>A0A6J7ETR5_9ZZZZ</name>
<reference evidence="1" key="1">
    <citation type="submission" date="2020-05" db="EMBL/GenBank/DDBJ databases">
        <authorList>
            <person name="Chiriac C."/>
            <person name="Salcher M."/>
            <person name="Ghai R."/>
            <person name="Kavagutti S V."/>
        </authorList>
    </citation>
    <scope>NUCLEOTIDE SEQUENCE</scope>
</reference>
<organism evidence="1">
    <name type="scientific">freshwater metagenome</name>
    <dbReference type="NCBI Taxonomy" id="449393"/>
    <lineage>
        <taxon>unclassified sequences</taxon>
        <taxon>metagenomes</taxon>
        <taxon>ecological metagenomes</taxon>
    </lineage>
</organism>
<accession>A0A6J7ETR5</accession>